<dbReference type="EMBL" id="CP062803">
    <property type="protein sequence ID" value="QOT78317.1"/>
    <property type="molecule type" value="Genomic_DNA"/>
</dbReference>
<feature type="domain" description="Alpha/beta hydrolase fold-3" evidence="2">
    <location>
        <begin position="71"/>
        <end position="250"/>
    </location>
</feature>
<evidence type="ECO:0000313" key="3">
    <source>
        <dbReference type="EMBL" id="QOT78317.1"/>
    </source>
</evidence>
<proteinExistence type="predicted"/>
<dbReference type="GeneID" id="98401247"/>
<dbReference type="GO" id="GO:0016787">
    <property type="term" value="F:hydrolase activity"/>
    <property type="evidence" value="ECO:0007669"/>
    <property type="project" value="UniProtKB-KW"/>
</dbReference>
<dbReference type="InterPro" id="IPR029058">
    <property type="entry name" value="AB_hydrolase_fold"/>
</dbReference>
<keyword evidence="1 3" id="KW-0378">Hydrolase</keyword>
<dbReference type="Pfam" id="PF07859">
    <property type="entry name" value="Abhydrolase_3"/>
    <property type="match status" value="1"/>
</dbReference>
<organism evidence="3 4">
    <name type="scientific">Cupriavidus basilensis</name>
    <dbReference type="NCBI Taxonomy" id="68895"/>
    <lineage>
        <taxon>Bacteria</taxon>
        <taxon>Pseudomonadati</taxon>
        <taxon>Pseudomonadota</taxon>
        <taxon>Betaproteobacteria</taxon>
        <taxon>Burkholderiales</taxon>
        <taxon>Burkholderiaceae</taxon>
        <taxon>Cupriavidus</taxon>
    </lineage>
</organism>
<dbReference type="Proteomes" id="UP000397656">
    <property type="component" value="Chromosome 1"/>
</dbReference>
<dbReference type="Gene3D" id="3.40.50.1820">
    <property type="entry name" value="alpha/beta hydrolase"/>
    <property type="match status" value="1"/>
</dbReference>
<protein>
    <submittedName>
        <fullName evidence="3">Alpha/beta hydrolase</fullName>
    </submittedName>
</protein>
<evidence type="ECO:0000256" key="1">
    <source>
        <dbReference type="ARBA" id="ARBA00022801"/>
    </source>
</evidence>
<evidence type="ECO:0000313" key="4">
    <source>
        <dbReference type="Proteomes" id="UP000397656"/>
    </source>
</evidence>
<dbReference type="InterPro" id="IPR050300">
    <property type="entry name" value="GDXG_lipolytic_enzyme"/>
</dbReference>
<name>A0A643G302_9BURK</name>
<dbReference type="InterPro" id="IPR013094">
    <property type="entry name" value="AB_hydrolase_3"/>
</dbReference>
<dbReference type="PANTHER" id="PTHR48081:SF33">
    <property type="entry name" value="KYNURENINE FORMAMIDASE"/>
    <property type="match status" value="1"/>
</dbReference>
<evidence type="ECO:0000259" key="2">
    <source>
        <dbReference type="Pfam" id="PF07859"/>
    </source>
</evidence>
<dbReference type="SUPFAM" id="SSF53474">
    <property type="entry name" value="alpha/beta-Hydrolases"/>
    <property type="match status" value="1"/>
</dbReference>
<gene>
    <name evidence="3" type="ORF">F7R26_010060</name>
</gene>
<dbReference type="PANTHER" id="PTHR48081">
    <property type="entry name" value="AB HYDROLASE SUPERFAMILY PROTEIN C4A8.06C"/>
    <property type="match status" value="1"/>
</dbReference>
<dbReference type="RefSeq" id="WP_150983449.1">
    <property type="nucleotide sequence ID" value="NZ_CP062803.1"/>
</dbReference>
<reference evidence="3 4" key="1">
    <citation type="submission" date="2020-10" db="EMBL/GenBank/DDBJ databases">
        <title>Complete genome sequence of Cupriavidus basilensis CCUG 49340T.</title>
        <authorList>
            <person name="Salva-Serra F."/>
            <person name="Donoso R.A."/>
            <person name="Cho K.H."/>
            <person name="Yoo J.A."/>
            <person name="Lee K."/>
            <person name="Yoon S.-H."/>
            <person name="Perez-Pantoja D."/>
            <person name="Moore E.R.B."/>
        </authorList>
    </citation>
    <scope>NUCLEOTIDE SEQUENCE [LARGE SCALE GENOMIC DNA]</scope>
    <source>
        <strain evidence="4">CCUG 49340</strain>
    </source>
</reference>
<accession>A0A643G302</accession>
<sequence length="286" mass="31577">MTMHTINPELEAQYNLRALRPDFESGMLQQWLARSAALRAAAVSRLNLAYGPGERERIDYFPGGSPDAPLLIFFHGGFWQRGDKSIYSFVAEPFIAQGVSVALVNYTLCPANSVDGIVAQAQRSLAWLWRHAGELACSRERWFVGGHSAGGQIAARLMATRWSELGLDLPARMLRGAVLVSALFDLEPLCATTHNDGLRMSLAQARAASPLRHPPVDDAPQLLAVGGAESREFHRQADEYAQAFATAKRAMLRYRVDTCDHFDVLQALADPAHPFFRDALTFIDAR</sequence>
<dbReference type="AlphaFoldDB" id="A0A643G302"/>